<name>A0AAV3Q7P8_LITER</name>
<evidence type="ECO:0000313" key="14">
    <source>
        <dbReference type="EMBL" id="GAA0159593.1"/>
    </source>
</evidence>
<protein>
    <recommendedName>
        <fullName evidence="16">ARGOS-like protein</fullName>
    </recommendedName>
</protein>
<evidence type="ECO:0000256" key="1">
    <source>
        <dbReference type="ARBA" id="ARBA00004123"/>
    </source>
</evidence>
<keyword evidence="12" id="KW-0539">Nucleus</keyword>
<evidence type="ECO:0000256" key="13">
    <source>
        <dbReference type="SAM" id="Phobius"/>
    </source>
</evidence>
<keyword evidence="9" id="KW-0256">Endoplasmic reticulum</keyword>
<dbReference type="EMBL" id="BAABME010020166">
    <property type="protein sequence ID" value="GAA0159593.1"/>
    <property type="molecule type" value="Genomic_DNA"/>
</dbReference>
<dbReference type="InterPro" id="IPR037468">
    <property type="entry name" value="ARGOS/ARL/OSR1"/>
</dbReference>
<keyword evidence="15" id="KW-1185">Reference proteome</keyword>
<feature type="transmembrane region" description="Helical" evidence="13">
    <location>
        <begin position="60"/>
        <end position="81"/>
    </location>
</feature>
<dbReference type="GO" id="GO:0046622">
    <property type="term" value="P:positive regulation of organ growth"/>
    <property type="evidence" value="ECO:0007669"/>
    <property type="project" value="InterPro"/>
</dbReference>
<evidence type="ECO:0000256" key="5">
    <source>
        <dbReference type="ARBA" id="ARBA00006891"/>
    </source>
</evidence>
<dbReference type="GO" id="GO:0005783">
    <property type="term" value="C:endoplasmic reticulum"/>
    <property type="evidence" value="ECO:0007669"/>
    <property type="project" value="UniProtKB-SubCell"/>
</dbReference>
<keyword evidence="6" id="KW-0217">Developmental protein</keyword>
<evidence type="ECO:0000313" key="15">
    <source>
        <dbReference type="Proteomes" id="UP001454036"/>
    </source>
</evidence>
<comment type="subcellular location">
    <subcellularLocation>
        <location evidence="4">Cytoplasm</location>
    </subcellularLocation>
    <subcellularLocation>
        <location evidence="3">Endoplasmic reticulum</location>
    </subcellularLocation>
    <subcellularLocation>
        <location evidence="2">Membrane</location>
        <topology evidence="2">Multi-pass membrane protein</topology>
    </subcellularLocation>
    <subcellularLocation>
        <location evidence="1">Nucleus</location>
    </subcellularLocation>
</comment>
<dbReference type="PANTHER" id="PTHR36023:SF3">
    <property type="entry name" value="ARGOS-LIKE PROTEIN"/>
    <property type="match status" value="1"/>
</dbReference>
<comment type="caution">
    <text evidence="14">The sequence shown here is derived from an EMBL/GenBank/DDBJ whole genome shotgun (WGS) entry which is preliminary data.</text>
</comment>
<keyword evidence="8 13" id="KW-0812">Transmembrane</keyword>
<dbReference type="PANTHER" id="PTHR36023">
    <property type="entry name" value="ARGOS-LIKE PROTEIN"/>
    <property type="match status" value="1"/>
</dbReference>
<comment type="similarity">
    <text evidence="5">Belongs to the plant organ size related (OSR) protein family.</text>
</comment>
<accession>A0AAV3Q7P8</accession>
<keyword evidence="11 13" id="KW-0472">Membrane</keyword>
<evidence type="ECO:0000256" key="12">
    <source>
        <dbReference type="ARBA" id="ARBA00023242"/>
    </source>
</evidence>
<keyword evidence="10 13" id="KW-1133">Transmembrane helix</keyword>
<evidence type="ECO:0000256" key="9">
    <source>
        <dbReference type="ARBA" id="ARBA00022824"/>
    </source>
</evidence>
<dbReference type="GO" id="GO:0016020">
    <property type="term" value="C:membrane"/>
    <property type="evidence" value="ECO:0007669"/>
    <property type="project" value="UniProtKB-SubCell"/>
</dbReference>
<dbReference type="Proteomes" id="UP001454036">
    <property type="component" value="Unassembled WGS sequence"/>
</dbReference>
<evidence type="ECO:0008006" key="16">
    <source>
        <dbReference type="Google" id="ProtNLM"/>
    </source>
</evidence>
<evidence type="ECO:0000256" key="11">
    <source>
        <dbReference type="ARBA" id="ARBA00023136"/>
    </source>
</evidence>
<dbReference type="GO" id="GO:0005634">
    <property type="term" value="C:nucleus"/>
    <property type="evidence" value="ECO:0007669"/>
    <property type="project" value="UniProtKB-SubCell"/>
</dbReference>
<feature type="transmembrane region" description="Helical" evidence="13">
    <location>
        <begin position="93"/>
        <end position="113"/>
    </location>
</feature>
<dbReference type="GO" id="GO:0009725">
    <property type="term" value="P:response to hormone"/>
    <property type="evidence" value="ECO:0007669"/>
    <property type="project" value="UniProtKB-ARBA"/>
</dbReference>
<evidence type="ECO:0000256" key="3">
    <source>
        <dbReference type="ARBA" id="ARBA00004240"/>
    </source>
</evidence>
<organism evidence="14 15">
    <name type="scientific">Lithospermum erythrorhizon</name>
    <name type="common">Purple gromwell</name>
    <name type="synonym">Lithospermum officinale var. erythrorhizon</name>
    <dbReference type="NCBI Taxonomy" id="34254"/>
    <lineage>
        <taxon>Eukaryota</taxon>
        <taxon>Viridiplantae</taxon>
        <taxon>Streptophyta</taxon>
        <taxon>Embryophyta</taxon>
        <taxon>Tracheophyta</taxon>
        <taxon>Spermatophyta</taxon>
        <taxon>Magnoliopsida</taxon>
        <taxon>eudicotyledons</taxon>
        <taxon>Gunneridae</taxon>
        <taxon>Pentapetalae</taxon>
        <taxon>asterids</taxon>
        <taxon>lamiids</taxon>
        <taxon>Boraginales</taxon>
        <taxon>Boraginaceae</taxon>
        <taxon>Boraginoideae</taxon>
        <taxon>Lithospermeae</taxon>
        <taxon>Lithospermum</taxon>
    </lineage>
</organism>
<evidence type="ECO:0000256" key="2">
    <source>
        <dbReference type="ARBA" id="ARBA00004141"/>
    </source>
</evidence>
<dbReference type="AlphaFoldDB" id="A0AAV3Q7P8"/>
<evidence type="ECO:0000256" key="6">
    <source>
        <dbReference type="ARBA" id="ARBA00022473"/>
    </source>
</evidence>
<evidence type="ECO:0000256" key="4">
    <source>
        <dbReference type="ARBA" id="ARBA00004496"/>
    </source>
</evidence>
<sequence length="135" mass="14842">MSVGRPETRPSKGGSDMINLQDQYFTKMMDIRTSKNQNGIRSFSQGHNVRKRKPLSASYFGLESLVLLLCLTASLLILPLILPPLPPPPSMLLLVPICILAVLIMLAFTPLYVHANGSSETTLTTPSSFSQRTKI</sequence>
<proteinExistence type="inferred from homology"/>
<evidence type="ECO:0000256" key="8">
    <source>
        <dbReference type="ARBA" id="ARBA00022692"/>
    </source>
</evidence>
<keyword evidence="7" id="KW-0963">Cytoplasm</keyword>
<gene>
    <name evidence="14" type="ORF">LIER_38897</name>
</gene>
<evidence type="ECO:0000256" key="10">
    <source>
        <dbReference type="ARBA" id="ARBA00022989"/>
    </source>
</evidence>
<reference evidence="14 15" key="1">
    <citation type="submission" date="2024-01" db="EMBL/GenBank/DDBJ databases">
        <title>The complete chloroplast genome sequence of Lithospermum erythrorhizon: insights into the phylogenetic relationship among Boraginaceae species and the maternal lineages of purple gromwells.</title>
        <authorList>
            <person name="Okada T."/>
            <person name="Watanabe K."/>
        </authorList>
    </citation>
    <scope>NUCLEOTIDE SEQUENCE [LARGE SCALE GENOMIC DNA]</scope>
</reference>
<evidence type="ECO:0000256" key="7">
    <source>
        <dbReference type="ARBA" id="ARBA00022490"/>
    </source>
</evidence>